<keyword evidence="7" id="KW-1185">Reference proteome</keyword>
<evidence type="ECO:0000313" key="8">
    <source>
        <dbReference type="WBParaSite" id="GPLIN_000497000"/>
    </source>
</evidence>
<reference evidence="7" key="2">
    <citation type="submission" date="2014-05" db="EMBL/GenBank/DDBJ databases">
        <title>The genome and life-stage specific transcriptomes of Globodera pallida elucidate key aspects of plant parasitism by a cyst nematode.</title>
        <authorList>
            <person name="Cotton J.A."/>
            <person name="Lilley C.J."/>
            <person name="Jones L.M."/>
            <person name="Kikuchi T."/>
            <person name="Reid A.J."/>
            <person name="Thorpe P."/>
            <person name="Tsai I.J."/>
            <person name="Beasley H."/>
            <person name="Blok V."/>
            <person name="Cock P.J.A."/>
            <person name="Van den Akker S.E."/>
            <person name="Holroyd N."/>
            <person name="Hunt M."/>
            <person name="Mantelin S."/>
            <person name="Naghra H."/>
            <person name="Pain A."/>
            <person name="Palomares-Rius J.E."/>
            <person name="Zarowiecki M."/>
            <person name="Berriman M."/>
            <person name="Jones J.T."/>
            <person name="Urwin P.E."/>
        </authorList>
    </citation>
    <scope>NUCLEOTIDE SEQUENCE [LARGE SCALE GENOMIC DNA]</scope>
    <source>
        <strain evidence="7">Lindley</strain>
    </source>
</reference>
<dbReference type="SUPFAM" id="SSF56645">
    <property type="entry name" value="Acyl-CoA dehydrogenase NM domain-like"/>
    <property type="match status" value="1"/>
</dbReference>
<reference evidence="7" key="1">
    <citation type="submission" date="2013-12" db="EMBL/GenBank/DDBJ databases">
        <authorList>
            <person name="Aslett M."/>
        </authorList>
    </citation>
    <scope>NUCLEOTIDE SEQUENCE [LARGE SCALE GENOMIC DNA]</scope>
    <source>
        <strain evidence="7">Lindley</strain>
    </source>
</reference>
<comment type="cofactor">
    <cofactor evidence="1">
        <name>FAD</name>
        <dbReference type="ChEBI" id="CHEBI:57692"/>
    </cofactor>
</comment>
<reference evidence="8" key="3">
    <citation type="submission" date="2016-06" db="UniProtKB">
        <authorList>
            <consortium name="WormBaseParasite"/>
        </authorList>
    </citation>
    <scope>IDENTIFICATION</scope>
</reference>
<evidence type="ECO:0000256" key="5">
    <source>
        <dbReference type="ARBA" id="ARBA00023002"/>
    </source>
</evidence>
<dbReference type="WBParaSite" id="GPLIN_000497000">
    <property type="protein sequence ID" value="GPLIN_000497000"/>
    <property type="gene ID" value="GPLIN_000497000"/>
</dbReference>
<protein>
    <submittedName>
        <fullName evidence="8">Acyl-CoA_dh_N domain-containing protein</fullName>
    </submittedName>
</protein>
<keyword evidence="4" id="KW-0274">FAD</keyword>
<organism evidence="7 8">
    <name type="scientific">Globodera pallida</name>
    <name type="common">Potato cyst nematode worm</name>
    <name type="synonym">Heterodera pallida</name>
    <dbReference type="NCBI Taxonomy" id="36090"/>
    <lineage>
        <taxon>Eukaryota</taxon>
        <taxon>Metazoa</taxon>
        <taxon>Ecdysozoa</taxon>
        <taxon>Nematoda</taxon>
        <taxon>Chromadorea</taxon>
        <taxon>Rhabditida</taxon>
        <taxon>Tylenchina</taxon>
        <taxon>Tylenchomorpha</taxon>
        <taxon>Tylenchoidea</taxon>
        <taxon>Heteroderidae</taxon>
        <taxon>Heteroderinae</taxon>
        <taxon>Globodera</taxon>
    </lineage>
</organism>
<evidence type="ECO:0000256" key="1">
    <source>
        <dbReference type="ARBA" id="ARBA00001974"/>
    </source>
</evidence>
<dbReference type="AlphaFoldDB" id="A0A183BWI1"/>
<dbReference type="PANTHER" id="PTHR43884:SF11">
    <property type="entry name" value="VERY LONG-CHAIN SPECIFIC ACYL-COA DEHYDROGENASE, MITOCHONDRIAL"/>
    <property type="match status" value="1"/>
</dbReference>
<feature type="domain" description="Acyl-CoA dehydrogenase/oxidase N-terminal" evidence="6">
    <location>
        <begin position="66"/>
        <end position="148"/>
    </location>
</feature>
<keyword evidence="3" id="KW-0285">Flavoprotein</keyword>
<dbReference type="GO" id="GO:0017099">
    <property type="term" value="F:very-long-chain fatty acyl-CoA dehydrogenase activity"/>
    <property type="evidence" value="ECO:0007669"/>
    <property type="project" value="TreeGrafter"/>
</dbReference>
<sequence>CQQQRRAFAAAVPNEIPVEPNNGQKTETAKDAKPTESFCMNLFLGRAQLRQVFPYPLKLDDEQRETLQMVVTPSSKFLEEVNDPNRNDEQAQIPADVLAKFAELGAFGALVPEKWLGAGLNNTQMARMAELVGASDLGLGVTMGAHQPLRKKADAFTAKKEAKTPSETELSLIEQIAGQLRENQAMVQKHPIDL</sequence>
<proteinExistence type="inferred from homology"/>
<dbReference type="FunFam" id="1.10.540.10:FF:000001">
    <property type="entry name" value="Very long-chain-specific acyl-CoA dehydrogenase, mitochondrial"/>
    <property type="match status" value="1"/>
</dbReference>
<dbReference type="PANTHER" id="PTHR43884">
    <property type="entry name" value="ACYL-COA DEHYDROGENASE"/>
    <property type="match status" value="1"/>
</dbReference>
<comment type="similarity">
    <text evidence="2">Belongs to the acyl-CoA dehydrogenase family.</text>
</comment>
<evidence type="ECO:0000313" key="7">
    <source>
        <dbReference type="Proteomes" id="UP000050741"/>
    </source>
</evidence>
<dbReference type="InterPro" id="IPR037069">
    <property type="entry name" value="AcylCoA_DH/ox_N_sf"/>
</dbReference>
<keyword evidence="5" id="KW-0560">Oxidoreductase</keyword>
<dbReference type="Pfam" id="PF02771">
    <property type="entry name" value="Acyl-CoA_dh_N"/>
    <property type="match status" value="1"/>
</dbReference>
<evidence type="ECO:0000256" key="4">
    <source>
        <dbReference type="ARBA" id="ARBA00022827"/>
    </source>
</evidence>
<accession>A0A183BWI1</accession>
<name>A0A183BWI1_GLOPA</name>
<evidence type="ECO:0000256" key="3">
    <source>
        <dbReference type="ARBA" id="ARBA00022630"/>
    </source>
</evidence>
<evidence type="ECO:0000256" key="2">
    <source>
        <dbReference type="ARBA" id="ARBA00009347"/>
    </source>
</evidence>
<dbReference type="InterPro" id="IPR013786">
    <property type="entry name" value="AcylCoA_DH/ox_N"/>
</dbReference>
<dbReference type="Gene3D" id="1.10.540.10">
    <property type="entry name" value="Acyl-CoA dehydrogenase/oxidase, N-terminal domain"/>
    <property type="match status" value="1"/>
</dbReference>
<dbReference type="GO" id="GO:0000062">
    <property type="term" value="F:fatty-acyl-CoA binding"/>
    <property type="evidence" value="ECO:0007669"/>
    <property type="project" value="TreeGrafter"/>
</dbReference>
<dbReference type="InterPro" id="IPR009100">
    <property type="entry name" value="AcylCoA_DH/oxidase_NM_dom_sf"/>
</dbReference>
<dbReference type="Proteomes" id="UP000050741">
    <property type="component" value="Unassembled WGS sequence"/>
</dbReference>
<evidence type="ECO:0000259" key="6">
    <source>
        <dbReference type="Pfam" id="PF02771"/>
    </source>
</evidence>
<dbReference type="GO" id="GO:0050660">
    <property type="term" value="F:flavin adenine dinucleotide binding"/>
    <property type="evidence" value="ECO:0007669"/>
    <property type="project" value="InterPro"/>
</dbReference>